<feature type="region of interest" description="Disordered" evidence="1">
    <location>
        <begin position="1"/>
        <end position="25"/>
    </location>
</feature>
<accession>A0A1I1TZ27</accession>
<organism evidence="3 4">
    <name type="scientific">Actinopolyspora alba</name>
    <dbReference type="NCBI Taxonomy" id="673379"/>
    <lineage>
        <taxon>Bacteria</taxon>
        <taxon>Bacillati</taxon>
        <taxon>Actinomycetota</taxon>
        <taxon>Actinomycetes</taxon>
        <taxon>Actinopolysporales</taxon>
        <taxon>Actinopolysporaceae</taxon>
        <taxon>Actinopolyspora</taxon>
        <taxon>Actinopolyspora alba group</taxon>
    </lineage>
</organism>
<reference evidence="4" key="1">
    <citation type="submission" date="2016-10" db="EMBL/GenBank/DDBJ databases">
        <authorList>
            <person name="Varghese N."/>
            <person name="Submissions S."/>
        </authorList>
    </citation>
    <scope>NUCLEOTIDE SEQUENCE [LARGE SCALE GENOMIC DNA]</scope>
    <source>
        <strain evidence="4">DSM 45004</strain>
    </source>
</reference>
<dbReference type="RefSeq" id="WP_245755202.1">
    <property type="nucleotide sequence ID" value="NZ_FOMZ01000001.1"/>
</dbReference>
<evidence type="ECO:0000256" key="1">
    <source>
        <dbReference type="SAM" id="MobiDB-lite"/>
    </source>
</evidence>
<name>A0A1I1TZ27_9ACTN</name>
<evidence type="ECO:0000313" key="4">
    <source>
        <dbReference type="Proteomes" id="UP000198716"/>
    </source>
</evidence>
<keyword evidence="4" id="KW-1185">Reference proteome</keyword>
<evidence type="ECO:0000313" key="3">
    <source>
        <dbReference type="EMBL" id="SFD63645.1"/>
    </source>
</evidence>
<keyword evidence="2" id="KW-0472">Membrane</keyword>
<feature type="transmembrane region" description="Helical" evidence="2">
    <location>
        <begin position="29"/>
        <end position="49"/>
    </location>
</feature>
<dbReference type="Proteomes" id="UP000198716">
    <property type="component" value="Unassembled WGS sequence"/>
</dbReference>
<keyword evidence="2" id="KW-0812">Transmembrane</keyword>
<evidence type="ECO:0000256" key="2">
    <source>
        <dbReference type="SAM" id="Phobius"/>
    </source>
</evidence>
<protein>
    <submittedName>
        <fullName evidence="3">Uncharacterized protein</fullName>
    </submittedName>
</protein>
<keyword evidence="2" id="KW-1133">Transmembrane helix</keyword>
<gene>
    <name evidence="3" type="ORF">SAMN04487819_101460</name>
</gene>
<dbReference type="AlphaFoldDB" id="A0A1I1TZ27"/>
<feature type="transmembrane region" description="Helical" evidence="2">
    <location>
        <begin position="55"/>
        <end position="72"/>
    </location>
</feature>
<dbReference type="EMBL" id="FOMZ01000001">
    <property type="protein sequence ID" value="SFD63645.1"/>
    <property type="molecule type" value="Genomic_DNA"/>
</dbReference>
<sequence length="75" mass="7943">MATEQHQPEQVPVNESTNGGARRFSPDPVTLTAGIMTVAASIYFLVGGGWSTQRVLAFAAAAIGVIMLVASLRRR</sequence>
<proteinExistence type="predicted"/>